<evidence type="ECO:0000256" key="1">
    <source>
        <dbReference type="ARBA" id="ARBA00004370"/>
    </source>
</evidence>
<dbReference type="InterPro" id="IPR027417">
    <property type="entry name" value="P-loop_NTPase"/>
</dbReference>
<protein>
    <submittedName>
        <fullName evidence="11">F1-ATP synthase beta subunit</fullName>
    </submittedName>
</protein>
<accession>T1A978</accession>
<dbReference type="GO" id="GO:0045259">
    <property type="term" value="C:proton-transporting ATP synthase complex"/>
    <property type="evidence" value="ECO:0007669"/>
    <property type="project" value="UniProtKB-KW"/>
</dbReference>
<evidence type="ECO:0000259" key="10">
    <source>
        <dbReference type="Pfam" id="PF02874"/>
    </source>
</evidence>
<proteinExistence type="inferred from homology"/>
<dbReference type="Pfam" id="PF02874">
    <property type="entry name" value="ATP-synt_ab_N"/>
    <property type="match status" value="1"/>
</dbReference>
<dbReference type="InterPro" id="IPR050053">
    <property type="entry name" value="ATPase_alpha/beta_chains"/>
</dbReference>
<dbReference type="AlphaFoldDB" id="T1A978"/>
<dbReference type="InterPro" id="IPR004100">
    <property type="entry name" value="ATPase_F1/V1/A1_a/bsu_N"/>
</dbReference>
<organism evidence="11">
    <name type="scientific">mine drainage metagenome</name>
    <dbReference type="NCBI Taxonomy" id="410659"/>
    <lineage>
        <taxon>unclassified sequences</taxon>
        <taxon>metagenomes</taxon>
        <taxon>ecological metagenomes</taxon>
    </lineage>
</organism>
<reference evidence="11" key="1">
    <citation type="submission" date="2013-08" db="EMBL/GenBank/DDBJ databases">
        <authorList>
            <person name="Mendez C."/>
            <person name="Richter M."/>
            <person name="Ferrer M."/>
            <person name="Sanchez J."/>
        </authorList>
    </citation>
    <scope>NUCLEOTIDE SEQUENCE</scope>
</reference>
<keyword evidence="9" id="KW-0066">ATP synthesis</keyword>
<comment type="subcellular location">
    <subcellularLocation>
        <location evidence="1">Membrane</location>
    </subcellularLocation>
</comment>
<feature type="non-terminal residue" evidence="11">
    <location>
        <position position="88"/>
    </location>
</feature>
<evidence type="ECO:0000256" key="9">
    <source>
        <dbReference type="ARBA" id="ARBA00023310"/>
    </source>
</evidence>
<evidence type="ECO:0000256" key="4">
    <source>
        <dbReference type="ARBA" id="ARBA00022741"/>
    </source>
</evidence>
<gene>
    <name evidence="11" type="ORF">B2A_04915</name>
</gene>
<dbReference type="Gene3D" id="3.40.50.300">
    <property type="entry name" value="P-loop containing nucleotide triphosphate hydrolases"/>
    <property type="match status" value="1"/>
</dbReference>
<dbReference type="GO" id="GO:0005524">
    <property type="term" value="F:ATP binding"/>
    <property type="evidence" value="ECO:0007669"/>
    <property type="project" value="UniProtKB-KW"/>
</dbReference>
<keyword evidence="8" id="KW-0139">CF(1)</keyword>
<evidence type="ECO:0000256" key="5">
    <source>
        <dbReference type="ARBA" id="ARBA00022840"/>
    </source>
</evidence>
<keyword evidence="3" id="KW-0813">Transport</keyword>
<dbReference type="CDD" id="cd18115">
    <property type="entry name" value="ATP-synt_F1_beta_N"/>
    <property type="match status" value="1"/>
</dbReference>
<sequence length="88" mass="9476">MSRSRPASCPHILDALEVEREGPRLVLEVQQHLGNDVARCIAMETTDGLRRGEAVVATGSPIMVPVGKRVLGRMFNVVGEPIDGGPKM</sequence>
<reference evidence="11" key="2">
    <citation type="journal article" date="2014" name="ISME J.">
        <title>Microbial stratification in low pH oxic and suboxic macroscopic growths along an acid mine drainage.</title>
        <authorList>
            <person name="Mendez-Garcia C."/>
            <person name="Mesa V."/>
            <person name="Sprenger R.R."/>
            <person name="Richter M."/>
            <person name="Diez M.S."/>
            <person name="Solano J."/>
            <person name="Bargiela R."/>
            <person name="Golyshina O.V."/>
            <person name="Manteca A."/>
            <person name="Ramos J.L."/>
            <person name="Gallego J.R."/>
            <person name="Llorente I."/>
            <person name="Martins Dos Santos V.A."/>
            <person name="Jensen O.N."/>
            <person name="Pelaez A.I."/>
            <person name="Sanchez J."/>
            <person name="Ferrer M."/>
        </authorList>
    </citation>
    <scope>NUCLEOTIDE SEQUENCE</scope>
</reference>
<evidence type="ECO:0000313" key="11">
    <source>
        <dbReference type="EMBL" id="EQD57211.1"/>
    </source>
</evidence>
<dbReference type="GO" id="GO:0046933">
    <property type="term" value="F:proton-transporting ATP synthase activity, rotational mechanism"/>
    <property type="evidence" value="ECO:0007669"/>
    <property type="project" value="TreeGrafter"/>
</dbReference>
<evidence type="ECO:0000256" key="8">
    <source>
        <dbReference type="ARBA" id="ARBA00023196"/>
    </source>
</evidence>
<dbReference type="SUPFAM" id="SSF50615">
    <property type="entry name" value="N-terminal domain of alpha and beta subunits of F1 ATP synthase"/>
    <property type="match status" value="1"/>
</dbReference>
<dbReference type="Gene3D" id="2.40.10.170">
    <property type="match status" value="1"/>
</dbReference>
<keyword evidence="6" id="KW-0406">Ion transport</keyword>
<evidence type="ECO:0000256" key="2">
    <source>
        <dbReference type="ARBA" id="ARBA00008936"/>
    </source>
</evidence>
<name>T1A978_9ZZZZ</name>
<keyword evidence="4" id="KW-0547">Nucleotide-binding</keyword>
<evidence type="ECO:0000256" key="7">
    <source>
        <dbReference type="ARBA" id="ARBA00023136"/>
    </source>
</evidence>
<feature type="domain" description="ATPase F1/V1/A1 complex alpha/beta subunit N-terminal" evidence="10">
    <location>
        <begin position="6"/>
        <end position="59"/>
    </location>
</feature>
<dbReference type="PANTHER" id="PTHR15184">
    <property type="entry name" value="ATP SYNTHASE"/>
    <property type="match status" value="1"/>
</dbReference>
<dbReference type="EMBL" id="AUZZ01003348">
    <property type="protein sequence ID" value="EQD57211.1"/>
    <property type="molecule type" value="Genomic_DNA"/>
</dbReference>
<dbReference type="InterPro" id="IPR036121">
    <property type="entry name" value="ATPase_F1/V1/A1_a/bsu_N_sf"/>
</dbReference>
<comment type="similarity">
    <text evidence="2">Belongs to the ATPase alpha/beta chains family.</text>
</comment>
<dbReference type="PANTHER" id="PTHR15184:SF71">
    <property type="entry name" value="ATP SYNTHASE SUBUNIT BETA, MITOCHONDRIAL"/>
    <property type="match status" value="1"/>
</dbReference>
<comment type="caution">
    <text evidence="11">The sequence shown here is derived from an EMBL/GenBank/DDBJ whole genome shotgun (WGS) entry which is preliminary data.</text>
</comment>
<keyword evidence="7" id="KW-0472">Membrane</keyword>
<evidence type="ECO:0000256" key="6">
    <source>
        <dbReference type="ARBA" id="ARBA00023065"/>
    </source>
</evidence>
<evidence type="ECO:0000256" key="3">
    <source>
        <dbReference type="ARBA" id="ARBA00022448"/>
    </source>
</evidence>
<keyword evidence="5" id="KW-0067">ATP-binding</keyword>